<dbReference type="Pfam" id="PF14488">
    <property type="entry name" value="DUF4434"/>
    <property type="match status" value="1"/>
</dbReference>
<feature type="compositionally biased region" description="Low complexity" evidence="1">
    <location>
        <begin position="36"/>
        <end position="56"/>
    </location>
</feature>
<organism evidence="3 4">
    <name type="scientific">Nonomuraea soli</name>
    <dbReference type="NCBI Taxonomy" id="1032476"/>
    <lineage>
        <taxon>Bacteria</taxon>
        <taxon>Bacillati</taxon>
        <taxon>Actinomycetota</taxon>
        <taxon>Actinomycetes</taxon>
        <taxon>Streptosporangiales</taxon>
        <taxon>Streptosporangiaceae</taxon>
        <taxon>Nonomuraea</taxon>
    </lineage>
</organism>
<evidence type="ECO:0000313" key="3">
    <source>
        <dbReference type="EMBL" id="MBA2891566.1"/>
    </source>
</evidence>
<feature type="domain" description="DUF4434" evidence="2">
    <location>
        <begin position="221"/>
        <end position="489"/>
    </location>
</feature>
<reference evidence="3 4" key="1">
    <citation type="submission" date="2020-07" db="EMBL/GenBank/DDBJ databases">
        <title>Genomic Encyclopedia of Type Strains, Phase IV (KMG-IV): sequencing the most valuable type-strain genomes for metagenomic binning, comparative biology and taxonomic classification.</title>
        <authorList>
            <person name="Goeker M."/>
        </authorList>
    </citation>
    <scope>NUCLEOTIDE SEQUENCE [LARGE SCALE GENOMIC DNA]</scope>
    <source>
        <strain evidence="3 4">DSM 45533</strain>
    </source>
</reference>
<dbReference type="Gene3D" id="3.20.20.80">
    <property type="entry name" value="Glycosidases"/>
    <property type="match status" value="1"/>
</dbReference>
<protein>
    <recommendedName>
        <fullName evidence="2">DUF4434 domain-containing protein</fullName>
    </recommendedName>
</protein>
<dbReference type="Proteomes" id="UP000530928">
    <property type="component" value="Unassembled WGS sequence"/>
</dbReference>
<keyword evidence="4" id="KW-1185">Reference proteome</keyword>
<evidence type="ECO:0000259" key="2">
    <source>
        <dbReference type="Pfam" id="PF14488"/>
    </source>
</evidence>
<proteinExistence type="predicted"/>
<dbReference type="EMBL" id="JACDUR010000003">
    <property type="protein sequence ID" value="MBA2891566.1"/>
    <property type="molecule type" value="Genomic_DNA"/>
</dbReference>
<evidence type="ECO:0000256" key="1">
    <source>
        <dbReference type="SAM" id="MobiDB-lite"/>
    </source>
</evidence>
<comment type="caution">
    <text evidence="3">The sequence shown here is derived from an EMBL/GenBank/DDBJ whole genome shotgun (WGS) entry which is preliminary data.</text>
</comment>
<feature type="region of interest" description="Disordered" evidence="1">
    <location>
        <begin position="30"/>
        <end position="57"/>
    </location>
</feature>
<name>A0A7W0HQE5_9ACTN</name>
<dbReference type="RefSeq" id="WP_181610350.1">
    <property type="nucleotide sequence ID" value="NZ_BAABAM010000002.1"/>
</dbReference>
<accession>A0A7W0HQE5</accession>
<sequence>MRWLIGLLGAAIIAAVAAVVMVLPGAEKPPVKVSEKSTATPSSSAKPTAMPSPTTTEIRDECGTFKTTEKVRYAITGYWITPSTNPCTWRHQMEDIHLVGGDTVIRIGYGMQHRAIKDGLLLKNGEVDPMFEGCQENGRTCLQAAQDELKQANPGNRIKHVYAYRTDESFGPSIFRCPQMERVIPGEGKRAYFRLVAPSDGSDSATCDFTEAQDYDVILIAASKTDSLEQLLALGEQFGVQVFPALPLAPRDPDRPIRADPEHLNALTTLTRRILQDYGARFKDNIALGGVYQPFEVQMTAALESNPTLDVFREQHLLVQQELSADKQILISPYIDARKRVDHGQSPAQVAAGFRALAATGVGIIVPQDGRGTGKGALYWPDERDDPVDASLKPVVGDATFGTAYRGSTREYFRAMADVRDQLIEQGDDVELWANVEAFEPSGTEPCAAQGTRGKTTKERLDQAVAMTGRYVQKVVSYMWSDFYTCGSPSLQDELLSDADRPIAVDAIRSPDNGADGVRLRGYELESGGVITVTWEGGEATLPIIEAVEALEDQGEGVMETWVPFDWRQVPKGSWVRIGVGTMNGKQASEPLHVRIQ</sequence>
<gene>
    <name evidence="3" type="ORF">HNR30_002907</name>
</gene>
<dbReference type="InterPro" id="IPR027849">
    <property type="entry name" value="DUF4434"/>
</dbReference>
<evidence type="ECO:0000313" key="4">
    <source>
        <dbReference type="Proteomes" id="UP000530928"/>
    </source>
</evidence>
<dbReference type="AlphaFoldDB" id="A0A7W0HQE5"/>